<dbReference type="RefSeq" id="WP_202103627.1">
    <property type="nucleotide sequence ID" value="NZ_JAERTY010000008.1"/>
</dbReference>
<feature type="transmembrane region" description="Helical" evidence="7">
    <location>
        <begin position="321"/>
        <end position="338"/>
    </location>
</feature>
<dbReference type="SUPFAM" id="SSF52833">
    <property type="entry name" value="Thioredoxin-like"/>
    <property type="match status" value="1"/>
</dbReference>
<feature type="transmembrane region" description="Helical" evidence="7">
    <location>
        <begin position="359"/>
        <end position="377"/>
    </location>
</feature>
<reference evidence="10 11" key="1">
    <citation type="submission" date="2021-01" db="EMBL/GenBank/DDBJ databases">
        <title>C459-1 draft genome sequence.</title>
        <authorList>
            <person name="Zhang X.-F."/>
        </authorList>
    </citation>
    <scope>NUCLEOTIDE SEQUENCE [LARGE SCALE GENOMIC DNA]</scope>
    <source>
        <strain evidence="11">C459-1</strain>
    </source>
</reference>
<evidence type="ECO:0000256" key="3">
    <source>
        <dbReference type="ARBA" id="ARBA00022748"/>
    </source>
</evidence>
<gene>
    <name evidence="10" type="ORF">JKG61_14230</name>
</gene>
<feature type="chain" id="PRO_5045322846" evidence="8">
    <location>
        <begin position="22"/>
        <end position="574"/>
    </location>
</feature>
<evidence type="ECO:0000259" key="9">
    <source>
        <dbReference type="Pfam" id="PF02683"/>
    </source>
</evidence>
<evidence type="ECO:0000256" key="4">
    <source>
        <dbReference type="ARBA" id="ARBA00022989"/>
    </source>
</evidence>
<feature type="transmembrane region" description="Helical" evidence="7">
    <location>
        <begin position="92"/>
        <end position="116"/>
    </location>
</feature>
<dbReference type="Proteomes" id="UP000625283">
    <property type="component" value="Unassembled WGS sequence"/>
</dbReference>
<evidence type="ECO:0000313" key="10">
    <source>
        <dbReference type="EMBL" id="MBL1409913.1"/>
    </source>
</evidence>
<evidence type="ECO:0000256" key="1">
    <source>
        <dbReference type="ARBA" id="ARBA00004141"/>
    </source>
</evidence>
<feature type="region of interest" description="Disordered" evidence="6">
    <location>
        <begin position="60"/>
        <end position="86"/>
    </location>
</feature>
<evidence type="ECO:0000256" key="7">
    <source>
        <dbReference type="SAM" id="Phobius"/>
    </source>
</evidence>
<evidence type="ECO:0000313" key="11">
    <source>
        <dbReference type="Proteomes" id="UP000625283"/>
    </source>
</evidence>
<feature type="compositionally biased region" description="Low complexity" evidence="6">
    <location>
        <begin position="61"/>
        <end position="73"/>
    </location>
</feature>
<dbReference type="EMBL" id="JAERTY010000008">
    <property type="protein sequence ID" value="MBL1409913.1"/>
    <property type="molecule type" value="Genomic_DNA"/>
</dbReference>
<feature type="signal peptide" evidence="8">
    <location>
        <begin position="1"/>
        <end position="21"/>
    </location>
</feature>
<comment type="subcellular location">
    <subcellularLocation>
        <location evidence="1">Membrane</location>
        <topology evidence="1">Multi-pass membrane protein</topology>
    </subcellularLocation>
</comment>
<dbReference type="Pfam" id="PF13899">
    <property type="entry name" value="Thioredoxin_7"/>
    <property type="match status" value="1"/>
</dbReference>
<evidence type="ECO:0000256" key="6">
    <source>
        <dbReference type="SAM" id="MobiDB-lite"/>
    </source>
</evidence>
<keyword evidence="2 7" id="KW-0812">Transmembrane</keyword>
<dbReference type="PANTHER" id="PTHR32234:SF0">
    <property type="entry name" value="THIOL:DISULFIDE INTERCHANGE PROTEIN DSBD"/>
    <property type="match status" value="1"/>
</dbReference>
<keyword evidence="5 7" id="KW-0472">Membrane</keyword>
<feature type="transmembrane region" description="Helical" evidence="7">
    <location>
        <begin position="213"/>
        <end position="240"/>
    </location>
</feature>
<accession>A0ABS1R5B8</accession>
<feature type="domain" description="Cytochrome C biogenesis protein transmembrane" evidence="9">
    <location>
        <begin position="94"/>
        <end position="307"/>
    </location>
</feature>
<dbReference type="InterPro" id="IPR036249">
    <property type="entry name" value="Thioredoxin-like_sf"/>
</dbReference>
<comment type="caution">
    <text evidence="10">The sequence shown here is derived from an EMBL/GenBank/DDBJ whole genome shotgun (WGS) entry which is preliminary data.</text>
</comment>
<evidence type="ECO:0000256" key="2">
    <source>
        <dbReference type="ARBA" id="ARBA00022692"/>
    </source>
</evidence>
<dbReference type="Pfam" id="PF02683">
    <property type="entry name" value="DsbD_TM"/>
    <property type="match status" value="1"/>
</dbReference>
<evidence type="ECO:0000256" key="5">
    <source>
        <dbReference type="ARBA" id="ARBA00023136"/>
    </source>
</evidence>
<feature type="transmembrane region" description="Helical" evidence="7">
    <location>
        <begin position="137"/>
        <end position="160"/>
    </location>
</feature>
<keyword evidence="11" id="KW-1185">Reference proteome</keyword>
<dbReference type="PANTHER" id="PTHR32234">
    <property type="entry name" value="THIOL:DISULFIDE INTERCHANGE PROTEIN DSBD"/>
    <property type="match status" value="1"/>
</dbReference>
<organism evidence="10 11">
    <name type="scientific">Sphingobacterium faecale</name>
    <dbReference type="NCBI Taxonomy" id="2803775"/>
    <lineage>
        <taxon>Bacteria</taxon>
        <taxon>Pseudomonadati</taxon>
        <taxon>Bacteroidota</taxon>
        <taxon>Sphingobacteriia</taxon>
        <taxon>Sphingobacteriales</taxon>
        <taxon>Sphingobacteriaceae</taxon>
        <taxon>Sphingobacterium</taxon>
    </lineage>
</organism>
<keyword evidence="4 7" id="KW-1133">Transmembrane helix</keyword>
<sequence length="574" mass="62259">MKALLYVFAVSLLLFSAIAFGQEVDSLVDFSDVSFTDGAASSDSTQLTAVPDDLVFSDGLDSSQSQVDSTSISNDTAGAVAPTGAEGEDKSMWGIFIAGLLGGFAAFFMPCIFPMVPLTVSFFTKKSGSRSQAISQAFLYGVFIIVIYVALGMLITIAFGPEALNELSTNGIFNFFFFLLLVVFAASFLGAFEITLPSSFVNKIDAQSDKGGLIGLFFMSASLAVVSFSCTGPIIGTLLVEAATRGERLGPAIGMLGFSIALAVPFVLFAMFPSMLKSMPKSGGWLNSVKVVLGFLELALALKFLSNVDLAYNWNFLDREVYLALWIVIFGLLGLYLIGKIQFSHDSALQFLSIPRTMIAILVFSFVVYMVPGLWGAPLKAISAFLPPIGTQDFDLNNLTLNAAGPAHTGGAEANSRKHYTYFHSKSTIKGLDPYYDYDEALAAAKEQKKPLLVDFTGWNCVNCRKMEAEVWSSPKIRAMLNNEFILVELYVDDKVLTLPESEHYVSDKTGKTINTVSKRNADFQITKFESNSQPLYALLDNEGELLVPTSGAIYDIEKYGAFLQSGIDAFKAK</sequence>
<protein>
    <submittedName>
        <fullName evidence="10">Thioredoxin family protein</fullName>
    </submittedName>
</protein>
<proteinExistence type="predicted"/>
<feature type="transmembrane region" description="Helical" evidence="7">
    <location>
        <begin position="252"/>
        <end position="272"/>
    </location>
</feature>
<evidence type="ECO:0000256" key="8">
    <source>
        <dbReference type="SAM" id="SignalP"/>
    </source>
</evidence>
<dbReference type="Gene3D" id="3.40.30.10">
    <property type="entry name" value="Glutaredoxin"/>
    <property type="match status" value="1"/>
</dbReference>
<keyword evidence="8" id="KW-0732">Signal</keyword>
<feature type="transmembrane region" description="Helical" evidence="7">
    <location>
        <begin position="284"/>
        <end position="301"/>
    </location>
</feature>
<feature type="transmembrane region" description="Helical" evidence="7">
    <location>
        <begin position="172"/>
        <end position="192"/>
    </location>
</feature>
<keyword evidence="3" id="KW-0201">Cytochrome c-type biogenesis</keyword>
<name>A0ABS1R5B8_9SPHI</name>
<dbReference type="InterPro" id="IPR003834">
    <property type="entry name" value="Cyt_c_assmbl_TM_dom"/>
</dbReference>